<keyword evidence="2" id="KW-1185">Reference proteome</keyword>
<sequence>MRKIYRKTAALLMAAVIALSGQMQGTPYQVTQVQAAQNTLNVSSVTFGYMDDPYTGESYSDPVVSMQYHGSMSGGSGMVSRENYNFYWRDQATGKVLTATDVFEKGKEYSLSLELPCEFDQRSSFGGESHRYVYEKDFHGEVGGVAFTDKDYVVEGNKIIIKDIYSRICIDRPEDKIRIHSIDFRNISTKLYEGQDTNTLQVWKGYDETPVYINGKQKVEQGSVLDKNLHWSLWWVKLDYNSATNRFTLAPPSDSTPGWWNLDFKKVKPNTYYGLVMILRWEEHKNGPEIAVDADMLQGSNFKFVPMVNGAGIVQNCDSTFFGDIWGGLDDENDPNSGYIGYSLMAGCFSITKSLPEDANNTSPAKPAKPNKVSAPKVAKIKAVKVTAGRNKLSLKWKKASGISGYQLQVSPKKTFKGARKITVKKSAKTYTVKKLKSRKTYFIRIRAYKKYVSEGKKKQAYGKWVTVKAKTTSKK</sequence>
<dbReference type="EMBL" id="SRYA01000081">
    <property type="protein sequence ID" value="TGY90841.1"/>
    <property type="molecule type" value="Genomic_DNA"/>
</dbReference>
<comment type="caution">
    <text evidence="1">The sequence shown here is derived from an EMBL/GenBank/DDBJ whole genome shotgun (WGS) entry which is preliminary data.</text>
</comment>
<protein>
    <submittedName>
        <fullName evidence="1">Fibronectin type III domain-containing protein</fullName>
    </submittedName>
</protein>
<evidence type="ECO:0000313" key="2">
    <source>
        <dbReference type="Proteomes" id="UP000304953"/>
    </source>
</evidence>
<accession>A0AC61RP71</accession>
<proteinExistence type="predicted"/>
<dbReference type="Proteomes" id="UP000304953">
    <property type="component" value="Unassembled WGS sequence"/>
</dbReference>
<gene>
    <name evidence="1" type="ORF">E5329_23965</name>
</gene>
<organism evidence="1 2">
    <name type="scientific">Petralouisia muris</name>
    <dbReference type="NCBI Taxonomy" id="3032872"/>
    <lineage>
        <taxon>Bacteria</taxon>
        <taxon>Bacillati</taxon>
        <taxon>Bacillota</taxon>
        <taxon>Clostridia</taxon>
        <taxon>Lachnospirales</taxon>
        <taxon>Lachnospiraceae</taxon>
        <taxon>Petralouisia</taxon>
    </lineage>
</organism>
<evidence type="ECO:0000313" key="1">
    <source>
        <dbReference type="EMBL" id="TGY90841.1"/>
    </source>
</evidence>
<reference evidence="1" key="1">
    <citation type="submission" date="2019-04" db="EMBL/GenBank/DDBJ databases">
        <title>Microbes associate with the intestines of laboratory mice.</title>
        <authorList>
            <person name="Navarre W."/>
            <person name="Wong E."/>
            <person name="Huang K."/>
            <person name="Tropini C."/>
            <person name="Ng K."/>
            <person name="Yu B."/>
        </authorList>
    </citation>
    <scope>NUCLEOTIDE SEQUENCE</scope>
    <source>
        <strain evidence="1">NM01_1-7b</strain>
    </source>
</reference>
<name>A0AC61RP71_9FIRM</name>